<feature type="domain" description="Signal transduction histidine kinase subgroup 3 dimerisation and phosphoacceptor" evidence="12">
    <location>
        <begin position="184"/>
        <end position="247"/>
    </location>
</feature>
<dbReference type="InterPro" id="IPR011712">
    <property type="entry name" value="Sig_transdc_His_kin_sub3_dim/P"/>
</dbReference>
<evidence type="ECO:0000259" key="12">
    <source>
        <dbReference type="Pfam" id="PF07730"/>
    </source>
</evidence>
<feature type="transmembrane region" description="Helical" evidence="10">
    <location>
        <begin position="104"/>
        <end position="120"/>
    </location>
</feature>
<dbReference type="CDD" id="cd16917">
    <property type="entry name" value="HATPase_UhpB-NarQ-NarX-like"/>
    <property type="match status" value="1"/>
</dbReference>
<comment type="catalytic activity">
    <reaction evidence="1">
        <text>ATP + protein L-histidine = ADP + protein N-phospho-L-histidine.</text>
        <dbReference type="EC" id="2.7.13.3"/>
    </reaction>
</comment>
<dbReference type="SUPFAM" id="SSF55874">
    <property type="entry name" value="ATPase domain of HSP90 chaperone/DNA topoisomerase II/histidine kinase"/>
    <property type="match status" value="1"/>
</dbReference>
<evidence type="ECO:0000256" key="1">
    <source>
        <dbReference type="ARBA" id="ARBA00000085"/>
    </source>
</evidence>
<dbReference type="InterPro" id="IPR036890">
    <property type="entry name" value="HATPase_C_sf"/>
</dbReference>
<feature type="transmembrane region" description="Helical" evidence="10">
    <location>
        <begin position="34"/>
        <end position="50"/>
    </location>
</feature>
<dbReference type="EC" id="2.7.13.3" evidence="2"/>
<keyword evidence="10" id="KW-1133">Transmembrane helix</keyword>
<feature type="coiled-coil region" evidence="9">
    <location>
        <begin position="148"/>
        <end position="175"/>
    </location>
</feature>
<keyword evidence="14" id="KW-1185">Reference proteome</keyword>
<keyword evidence="6 13" id="KW-0418">Kinase</keyword>
<evidence type="ECO:0000256" key="8">
    <source>
        <dbReference type="ARBA" id="ARBA00023012"/>
    </source>
</evidence>
<protein>
    <recommendedName>
        <fullName evidence="2">histidine kinase</fullName>
        <ecNumber evidence="2">2.7.13.3</ecNumber>
    </recommendedName>
</protein>
<feature type="transmembrane region" description="Helical" evidence="10">
    <location>
        <begin position="82"/>
        <end position="99"/>
    </location>
</feature>
<feature type="transmembrane region" description="Helical" evidence="10">
    <location>
        <begin position="126"/>
        <end position="142"/>
    </location>
</feature>
<keyword evidence="10" id="KW-0472">Membrane</keyword>
<evidence type="ECO:0000256" key="9">
    <source>
        <dbReference type="SAM" id="Coils"/>
    </source>
</evidence>
<name>A0ABY4RI33_9BACL</name>
<gene>
    <name evidence="13" type="primary">liaS_1</name>
    <name evidence="13" type="ORF">SK3146_00601</name>
</gene>
<evidence type="ECO:0000256" key="10">
    <source>
        <dbReference type="SAM" id="Phobius"/>
    </source>
</evidence>
<dbReference type="Proteomes" id="UP001057134">
    <property type="component" value="Chromosome"/>
</dbReference>
<dbReference type="PANTHER" id="PTHR24421">
    <property type="entry name" value="NITRATE/NITRITE SENSOR PROTEIN NARX-RELATED"/>
    <property type="match status" value="1"/>
</dbReference>
<keyword evidence="9" id="KW-0175">Coiled coil</keyword>
<evidence type="ECO:0000256" key="7">
    <source>
        <dbReference type="ARBA" id="ARBA00022840"/>
    </source>
</evidence>
<feature type="domain" description="Histidine kinase/HSP90-like ATPase" evidence="11">
    <location>
        <begin position="291"/>
        <end position="377"/>
    </location>
</feature>
<dbReference type="Gene3D" id="1.20.5.1930">
    <property type="match status" value="1"/>
</dbReference>
<organism evidence="13 14">
    <name type="scientific">Paenibacillus konkukensis</name>
    <dbReference type="NCBI Taxonomy" id="2020716"/>
    <lineage>
        <taxon>Bacteria</taxon>
        <taxon>Bacillati</taxon>
        <taxon>Bacillota</taxon>
        <taxon>Bacilli</taxon>
        <taxon>Bacillales</taxon>
        <taxon>Paenibacillaceae</taxon>
        <taxon>Paenibacillus</taxon>
    </lineage>
</organism>
<evidence type="ECO:0000313" key="13">
    <source>
        <dbReference type="EMBL" id="UQZ81445.1"/>
    </source>
</evidence>
<keyword evidence="10" id="KW-0812">Transmembrane</keyword>
<reference evidence="13" key="2">
    <citation type="journal article" date="2021" name="J Anim Sci Technol">
        <title>Complete genome sequence of Paenibacillus konkukensis sp. nov. SK3146 as a potential probiotic strain.</title>
        <authorList>
            <person name="Jung H.I."/>
            <person name="Park S."/>
            <person name="Niu K.M."/>
            <person name="Lee S.W."/>
            <person name="Kothari D."/>
            <person name="Yi K.J."/>
            <person name="Kim S.K."/>
        </authorList>
    </citation>
    <scope>NUCLEOTIDE SEQUENCE</scope>
    <source>
        <strain evidence="13">SK3146</strain>
    </source>
</reference>
<evidence type="ECO:0000256" key="4">
    <source>
        <dbReference type="ARBA" id="ARBA00022679"/>
    </source>
</evidence>
<dbReference type="RefSeq" id="WP_249863682.1">
    <property type="nucleotide sequence ID" value="NZ_CP027059.1"/>
</dbReference>
<dbReference type="GO" id="GO:0004673">
    <property type="term" value="F:protein histidine kinase activity"/>
    <property type="evidence" value="ECO:0007669"/>
    <property type="project" value="UniProtKB-EC"/>
</dbReference>
<reference evidence="13" key="1">
    <citation type="submission" date="2018-02" db="EMBL/GenBank/DDBJ databases">
        <authorList>
            <person name="Kim S.-K."/>
            <person name="Jung H.-I."/>
            <person name="Lee S.-W."/>
        </authorList>
    </citation>
    <scope>NUCLEOTIDE SEQUENCE</scope>
    <source>
        <strain evidence="13">SK3146</strain>
    </source>
</reference>
<dbReference type="EMBL" id="CP027059">
    <property type="protein sequence ID" value="UQZ81445.1"/>
    <property type="molecule type" value="Genomic_DNA"/>
</dbReference>
<dbReference type="Pfam" id="PF07730">
    <property type="entry name" value="HisKA_3"/>
    <property type="match status" value="1"/>
</dbReference>
<evidence type="ECO:0000256" key="3">
    <source>
        <dbReference type="ARBA" id="ARBA00022553"/>
    </source>
</evidence>
<sequence length="389" mass="43245">MNYAAYGKPAAGSAVLFFLMNANRLFQGEPLQTALNLVVWASFTVILFIPKTRRTKSLTTAALGIVLLETAVGLVWFQEIKLIYFVAILLFAAAVRLSLSRTQAPAVMVVLVTAAIYARFGRDDLFSIISFIFFAAVLYFFIRSRMQRNQMNEMNKRHLAELQDAYDQLQQASATAMQYAVLEERTRIARDIHDAVGHSLTSLIVQLQALRYMVKDDPQRAGESLDGMLSVARQGLQDIRTSVHALADNRSVPGITALKSLLARMEATASIRYALHTDLTDEDMPAEGYETLFRVLQEAITNVIRHSRATKLDVSLVKESGCLVMTIRDNGIAEADCEIREGYGLRTMKTRLTEQGGSLQIAGAEPSGLKIVATIPYAAERDRDEQEQE</sequence>
<keyword evidence="4 13" id="KW-0808">Transferase</keyword>
<evidence type="ECO:0000256" key="2">
    <source>
        <dbReference type="ARBA" id="ARBA00012438"/>
    </source>
</evidence>
<dbReference type="PANTHER" id="PTHR24421:SF10">
    <property type="entry name" value="NITRATE_NITRITE SENSOR PROTEIN NARQ"/>
    <property type="match status" value="1"/>
</dbReference>
<evidence type="ECO:0000256" key="6">
    <source>
        <dbReference type="ARBA" id="ARBA00022777"/>
    </source>
</evidence>
<proteinExistence type="predicted"/>
<dbReference type="Pfam" id="PF02518">
    <property type="entry name" value="HATPase_c"/>
    <property type="match status" value="1"/>
</dbReference>
<evidence type="ECO:0000259" key="11">
    <source>
        <dbReference type="Pfam" id="PF02518"/>
    </source>
</evidence>
<accession>A0ABY4RI33</accession>
<feature type="transmembrane region" description="Helical" evidence="10">
    <location>
        <begin position="57"/>
        <end position="76"/>
    </location>
</feature>
<keyword evidence="8" id="KW-0902">Two-component regulatory system</keyword>
<dbReference type="InterPro" id="IPR003594">
    <property type="entry name" value="HATPase_dom"/>
</dbReference>
<dbReference type="Gene3D" id="3.30.565.10">
    <property type="entry name" value="Histidine kinase-like ATPase, C-terminal domain"/>
    <property type="match status" value="1"/>
</dbReference>
<dbReference type="InterPro" id="IPR050482">
    <property type="entry name" value="Sensor_HK_TwoCompSys"/>
</dbReference>
<evidence type="ECO:0000313" key="14">
    <source>
        <dbReference type="Proteomes" id="UP001057134"/>
    </source>
</evidence>
<evidence type="ECO:0000256" key="5">
    <source>
        <dbReference type="ARBA" id="ARBA00022741"/>
    </source>
</evidence>
<keyword evidence="7" id="KW-0067">ATP-binding</keyword>
<keyword evidence="5" id="KW-0547">Nucleotide-binding</keyword>
<keyword evidence="3" id="KW-0597">Phosphoprotein</keyword>